<dbReference type="GeneID" id="70133548"/>
<comment type="similarity">
    <text evidence="1">Belongs to the type-B carboxylesterase/lipase family.</text>
</comment>
<evidence type="ECO:0000313" key="4">
    <source>
        <dbReference type="EMBL" id="KAH6657594.1"/>
    </source>
</evidence>
<dbReference type="Proteomes" id="UP000758603">
    <property type="component" value="Unassembled WGS sequence"/>
</dbReference>
<evidence type="ECO:0000313" key="5">
    <source>
        <dbReference type="Proteomes" id="UP000758603"/>
    </source>
</evidence>
<dbReference type="GO" id="GO:0052689">
    <property type="term" value="F:carboxylic ester hydrolase activity"/>
    <property type="evidence" value="ECO:0007669"/>
    <property type="project" value="TreeGrafter"/>
</dbReference>
<evidence type="ECO:0000259" key="3">
    <source>
        <dbReference type="Pfam" id="PF00135"/>
    </source>
</evidence>
<dbReference type="InterPro" id="IPR050654">
    <property type="entry name" value="AChE-related_enzymes"/>
</dbReference>
<keyword evidence="5" id="KW-1185">Reference proteome</keyword>
<dbReference type="EMBL" id="JAGPXC010000002">
    <property type="protein sequence ID" value="KAH6657594.1"/>
    <property type="molecule type" value="Genomic_DNA"/>
</dbReference>
<name>A0A9P8USV7_9PEZI</name>
<gene>
    <name evidence="4" type="ORF">BKA67DRAFT_591002</name>
</gene>
<dbReference type="AlphaFoldDB" id="A0A9P8USV7"/>
<keyword evidence="2 4" id="KW-0378">Hydrolase</keyword>
<dbReference type="OrthoDB" id="408631at2759"/>
<sequence>MGSLIRAIYPTIHNTTQNLTYEGLERNGIEVFLDIPYGQDTSGALVPSSGTAINAQTYGAACPHELKITPDDLILQIFETGAPVIQVAMNYSLGVFGFAQSEALKLEVAQNAGLRDQRLVIEWVRDNIAHFGGNPDRITIFGQQIMAYGLSLEPGITGNFTLKTMEAVIKARGCEGSGLDSPKTVVCLRDLDVDILLNAFLATYQCDIGHKHRGHMAAYDGPISTPNDTRSFISSYLPAISSSHVNELLVLCPISEFAAIPASRRGTMLDPFLVEAGGAAGMGMIHTSEFAYIFGNLTHYNASGYPFDPMPQDWALEQKASRSWVVGIRDGYDHDEVRIFVVGGPEEGSSAIDGPAAESALARQRLRERSAFANSPEIVEELCY</sequence>
<dbReference type="RefSeq" id="XP_045961828.1">
    <property type="nucleotide sequence ID" value="XM_046104657.1"/>
</dbReference>
<accession>A0A9P8USV7</accession>
<dbReference type="Pfam" id="PF00135">
    <property type="entry name" value="COesterase"/>
    <property type="match status" value="1"/>
</dbReference>
<organism evidence="4 5">
    <name type="scientific">Truncatella angustata</name>
    <dbReference type="NCBI Taxonomy" id="152316"/>
    <lineage>
        <taxon>Eukaryota</taxon>
        <taxon>Fungi</taxon>
        <taxon>Dikarya</taxon>
        <taxon>Ascomycota</taxon>
        <taxon>Pezizomycotina</taxon>
        <taxon>Sordariomycetes</taxon>
        <taxon>Xylariomycetidae</taxon>
        <taxon>Amphisphaeriales</taxon>
        <taxon>Sporocadaceae</taxon>
        <taxon>Truncatella</taxon>
    </lineage>
</organism>
<protein>
    <submittedName>
        <fullName evidence="4">Alpha/Beta hydrolase protein</fullName>
    </submittedName>
</protein>
<comment type="caution">
    <text evidence="4">The sequence shown here is derived from an EMBL/GenBank/DDBJ whole genome shotgun (WGS) entry which is preliminary data.</text>
</comment>
<reference evidence="4" key="1">
    <citation type="journal article" date="2021" name="Nat. Commun.">
        <title>Genetic determinants of endophytism in the Arabidopsis root mycobiome.</title>
        <authorList>
            <person name="Mesny F."/>
            <person name="Miyauchi S."/>
            <person name="Thiergart T."/>
            <person name="Pickel B."/>
            <person name="Atanasova L."/>
            <person name="Karlsson M."/>
            <person name="Huettel B."/>
            <person name="Barry K.W."/>
            <person name="Haridas S."/>
            <person name="Chen C."/>
            <person name="Bauer D."/>
            <person name="Andreopoulos W."/>
            <person name="Pangilinan J."/>
            <person name="LaButti K."/>
            <person name="Riley R."/>
            <person name="Lipzen A."/>
            <person name="Clum A."/>
            <person name="Drula E."/>
            <person name="Henrissat B."/>
            <person name="Kohler A."/>
            <person name="Grigoriev I.V."/>
            <person name="Martin F.M."/>
            <person name="Hacquard S."/>
        </authorList>
    </citation>
    <scope>NUCLEOTIDE SEQUENCE</scope>
    <source>
        <strain evidence="4">MPI-SDFR-AT-0073</strain>
    </source>
</reference>
<dbReference type="InterPro" id="IPR029058">
    <property type="entry name" value="AB_hydrolase_fold"/>
</dbReference>
<proteinExistence type="inferred from homology"/>
<dbReference type="PANTHER" id="PTHR43918">
    <property type="entry name" value="ACETYLCHOLINESTERASE"/>
    <property type="match status" value="1"/>
</dbReference>
<evidence type="ECO:0000256" key="1">
    <source>
        <dbReference type="ARBA" id="ARBA00005964"/>
    </source>
</evidence>
<feature type="domain" description="Carboxylesterase type B" evidence="3">
    <location>
        <begin position="83"/>
        <end position="143"/>
    </location>
</feature>
<dbReference type="Gene3D" id="3.40.50.1820">
    <property type="entry name" value="alpha/beta hydrolase"/>
    <property type="match status" value="1"/>
</dbReference>
<dbReference type="SUPFAM" id="SSF53474">
    <property type="entry name" value="alpha/beta-Hydrolases"/>
    <property type="match status" value="1"/>
</dbReference>
<dbReference type="PANTHER" id="PTHR43918:SF4">
    <property type="entry name" value="CARBOXYLIC ESTER HYDROLASE"/>
    <property type="match status" value="1"/>
</dbReference>
<dbReference type="InterPro" id="IPR002018">
    <property type="entry name" value="CarbesteraseB"/>
</dbReference>
<evidence type="ECO:0000256" key="2">
    <source>
        <dbReference type="ARBA" id="ARBA00022801"/>
    </source>
</evidence>